<evidence type="ECO:0000313" key="2">
    <source>
        <dbReference type="EMBL" id="KPJ19131.1"/>
    </source>
</evidence>
<name>A0A0N1IGI2_PAPMA</name>
<protein>
    <submittedName>
        <fullName evidence="2">Uncharacterized protein</fullName>
    </submittedName>
</protein>
<dbReference type="InParanoid" id="A0A0N1IGI2"/>
<proteinExistence type="predicted"/>
<gene>
    <name evidence="2" type="ORF">RR48_01051</name>
</gene>
<feature type="region of interest" description="Disordered" evidence="1">
    <location>
        <begin position="1"/>
        <end position="21"/>
    </location>
</feature>
<feature type="non-terminal residue" evidence="2">
    <location>
        <position position="1"/>
    </location>
</feature>
<organism evidence="2 3">
    <name type="scientific">Papilio machaon</name>
    <name type="common">Old World swallowtail butterfly</name>
    <dbReference type="NCBI Taxonomy" id="76193"/>
    <lineage>
        <taxon>Eukaryota</taxon>
        <taxon>Metazoa</taxon>
        <taxon>Ecdysozoa</taxon>
        <taxon>Arthropoda</taxon>
        <taxon>Hexapoda</taxon>
        <taxon>Insecta</taxon>
        <taxon>Pterygota</taxon>
        <taxon>Neoptera</taxon>
        <taxon>Endopterygota</taxon>
        <taxon>Lepidoptera</taxon>
        <taxon>Glossata</taxon>
        <taxon>Ditrysia</taxon>
        <taxon>Papilionoidea</taxon>
        <taxon>Papilionidae</taxon>
        <taxon>Papilioninae</taxon>
        <taxon>Papilio</taxon>
    </lineage>
</organism>
<sequence length="53" mass="5880">AKRSAVATVLNGSRRRRQPTPALGKAVTPYVGVGVLNDMDNFFDFLRDNLKFV</sequence>
<keyword evidence="3" id="KW-1185">Reference proteome</keyword>
<dbReference type="EMBL" id="KQ459951">
    <property type="protein sequence ID" value="KPJ19131.1"/>
    <property type="molecule type" value="Genomic_DNA"/>
</dbReference>
<reference evidence="2 3" key="1">
    <citation type="journal article" date="2015" name="Nat. Commun.">
        <title>Outbred genome sequencing and CRISPR/Cas9 gene editing in butterflies.</title>
        <authorList>
            <person name="Li X."/>
            <person name="Fan D."/>
            <person name="Zhang W."/>
            <person name="Liu G."/>
            <person name="Zhang L."/>
            <person name="Zhao L."/>
            <person name="Fang X."/>
            <person name="Chen L."/>
            <person name="Dong Y."/>
            <person name="Chen Y."/>
            <person name="Ding Y."/>
            <person name="Zhao R."/>
            <person name="Feng M."/>
            <person name="Zhu Y."/>
            <person name="Feng Y."/>
            <person name="Jiang X."/>
            <person name="Zhu D."/>
            <person name="Xiang H."/>
            <person name="Feng X."/>
            <person name="Li S."/>
            <person name="Wang J."/>
            <person name="Zhang G."/>
            <person name="Kronforst M.R."/>
            <person name="Wang W."/>
        </authorList>
    </citation>
    <scope>NUCLEOTIDE SEQUENCE [LARGE SCALE GENOMIC DNA]</scope>
    <source>
        <strain evidence="2">Ya'a_city_454_Pm</strain>
        <tissue evidence="2">Whole body</tissue>
    </source>
</reference>
<accession>A0A0N1IGI2</accession>
<dbReference type="AlphaFoldDB" id="A0A0N1IGI2"/>
<evidence type="ECO:0000256" key="1">
    <source>
        <dbReference type="SAM" id="MobiDB-lite"/>
    </source>
</evidence>
<evidence type="ECO:0000313" key="3">
    <source>
        <dbReference type="Proteomes" id="UP000053240"/>
    </source>
</evidence>
<dbReference type="Proteomes" id="UP000053240">
    <property type="component" value="Unassembled WGS sequence"/>
</dbReference>